<feature type="transmembrane region" description="Helical" evidence="7">
    <location>
        <begin position="84"/>
        <end position="106"/>
    </location>
</feature>
<dbReference type="EMBL" id="RQHV01000066">
    <property type="protein sequence ID" value="TGN06472.1"/>
    <property type="molecule type" value="Genomic_DNA"/>
</dbReference>
<dbReference type="PANTHER" id="PTHR36838">
    <property type="entry name" value="AUXIN EFFLUX CARRIER FAMILY PROTEIN"/>
    <property type="match status" value="1"/>
</dbReference>
<feature type="transmembrane region" description="Helical" evidence="7">
    <location>
        <begin position="30"/>
        <end position="48"/>
    </location>
</feature>
<keyword evidence="2" id="KW-0813">Transport</keyword>
<dbReference type="PANTHER" id="PTHR36838:SF1">
    <property type="entry name" value="SLR1864 PROTEIN"/>
    <property type="match status" value="1"/>
</dbReference>
<sequence>MSNLLLLGICFGLGLLFRRSGRFPESTTQVLNGFILHVSLPALVLYHIHELRITTAILLPALMPWIVFLLAAGFFLTLYKFKKIEFKTAVCLILTAGFGNTSFVGFPLLEAYLGKESLGYGIVADQLGTFLALSFPGIILASLAEHDSWEFKPLFVKVIGFAPVQALILAFLLRPFPYPEWAKIILLRLGDTLTPLALVSVGYLLNLRTLGGHKKTLLLGLGFKLAFVPLLVYFIYAKITPDRMMFETIVLEASMAPMVTSTIIAMEKHLNPHLAGLMLGVGIPLSFGTTWIVLNIIRGIN</sequence>
<evidence type="ECO:0000313" key="9">
    <source>
        <dbReference type="Proteomes" id="UP000298264"/>
    </source>
</evidence>
<evidence type="ECO:0000256" key="2">
    <source>
        <dbReference type="ARBA" id="ARBA00022448"/>
    </source>
</evidence>
<keyword evidence="5 7" id="KW-1133">Transmembrane helix</keyword>
<dbReference type="Proteomes" id="UP000298264">
    <property type="component" value="Unassembled WGS sequence"/>
</dbReference>
<evidence type="ECO:0000256" key="4">
    <source>
        <dbReference type="ARBA" id="ARBA00022692"/>
    </source>
</evidence>
<feature type="transmembrane region" description="Helical" evidence="7">
    <location>
        <begin position="185"/>
        <end position="205"/>
    </location>
</feature>
<feature type="transmembrane region" description="Helical" evidence="7">
    <location>
        <begin position="55"/>
        <end position="78"/>
    </location>
</feature>
<comment type="caution">
    <text evidence="8">The sequence shown here is derived from an EMBL/GenBank/DDBJ whole genome shotgun (WGS) entry which is preliminary data.</text>
</comment>
<feature type="transmembrane region" description="Helical" evidence="7">
    <location>
        <begin position="118"/>
        <end position="142"/>
    </location>
</feature>
<dbReference type="GO" id="GO:0016020">
    <property type="term" value="C:membrane"/>
    <property type="evidence" value="ECO:0007669"/>
    <property type="project" value="UniProtKB-SubCell"/>
</dbReference>
<dbReference type="Pfam" id="PF03547">
    <property type="entry name" value="Mem_trans"/>
    <property type="match status" value="1"/>
</dbReference>
<feature type="transmembrane region" description="Helical" evidence="7">
    <location>
        <begin position="154"/>
        <end position="173"/>
    </location>
</feature>
<evidence type="ECO:0000256" key="3">
    <source>
        <dbReference type="ARBA" id="ARBA00022475"/>
    </source>
</evidence>
<evidence type="ECO:0000256" key="5">
    <source>
        <dbReference type="ARBA" id="ARBA00022989"/>
    </source>
</evidence>
<proteinExistence type="predicted"/>
<dbReference type="InterPro" id="IPR004776">
    <property type="entry name" value="Mem_transp_PIN-like"/>
</dbReference>
<evidence type="ECO:0000313" key="8">
    <source>
        <dbReference type="EMBL" id="TGN06472.1"/>
    </source>
</evidence>
<accession>A0A4R9LIP8</accession>
<organism evidence="8 9">
    <name type="scientific">Leptospira ilyithenensis</name>
    <dbReference type="NCBI Taxonomy" id="2484901"/>
    <lineage>
        <taxon>Bacteria</taxon>
        <taxon>Pseudomonadati</taxon>
        <taxon>Spirochaetota</taxon>
        <taxon>Spirochaetia</taxon>
        <taxon>Leptospirales</taxon>
        <taxon>Leptospiraceae</taxon>
        <taxon>Leptospira</taxon>
    </lineage>
</organism>
<gene>
    <name evidence="8" type="ORF">EHS11_19155</name>
</gene>
<dbReference type="GO" id="GO:0055085">
    <property type="term" value="P:transmembrane transport"/>
    <property type="evidence" value="ECO:0007669"/>
    <property type="project" value="InterPro"/>
</dbReference>
<keyword evidence="9" id="KW-1185">Reference proteome</keyword>
<reference evidence="8" key="1">
    <citation type="journal article" date="2019" name="PLoS Negl. Trop. Dis.">
        <title>Revisiting the worldwide diversity of Leptospira species in the environment.</title>
        <authorList>
            <person name="Vincent A.T."/>
            <person name="Schiettekatte O."/>
            <person name="Bourhy P."/>
            <person name="Veyrier F.J."/>
            <person name="Picardeau M."/>
        </authorList>
    </citation>
    <scope>NUCLEOTIDE SEQUENCE [LARGE SCALE GENOMIC DNA]</scope>
    <source>
        <strain evidence="8">201400974</strain>
    </source>
</reference>
<comment type="subcellular location">
    <subcellularLocation>
        <location evidence="1">Membrane</location>
        <topology evidence="1">Multi-pass membrane protein</topology>
    </subcellularLocation>
</comment>
<feature type="transmembrane region" description="Helical" evidence="7">
    <location>
        <begin position="217"/>
        <end position="236"/>
    </location>
</feature>
<keyword evidence="3" id="KW-1003">Cell membrane</keyword>
<feature type="transmembrane region" description="Helical" evidence="7">
    <location>
        <begin position="272"/>
        <end position="297"/>
    </location>
</feature>
<evidence type="ECO:0000256" key="6">
    <source>
        <dbReference type="ARBA" id="ARBA00023136"/>
    </source>
</evidence>
<dbReference type="RefSeq" id="WP_135765994.1">
    <property type="nucleotide sequence ID" value="NZ_RQHV01000066.1"/>
</dbReference>
<dbReference type="OrthoDB" id="9786183at2"/>
<keyword evidence="6 7" id="KW-0472">Membrane</keyword>
<keyword evidence="4 7" id="KW-0812">Transmembrane</keyword>
<name>A0A4R9LIP8_9LEPT</name>
<evidence type="ECO:0000256" key="1">
    <source>
        <dbReference type="ARBA" id="ARBA00004141"/>
    </source>
</evidence>
<dbReference type="AlphaFoldDB" id="A0A4R9LIP8"/>
<evidence type="ECO:0000256" key="7">
    <source>
        <dbReference type="SAM" id="Phobius"/>
    </source>
</evidence>
<protein>
    <submittedName>
        <fullName evidence="8">Permease</fullName>
    </submittedName>
</protein>